<proteinExistence type="predicted"/>
<keyword evidence="1 4" id="KW-0378">Hydrolase</keyword>
<dbReference type="Pfam" id="PF17191">
    <property type="entry name" value="RecG_wedge"/>
    <property type="match status" value="1"/>
</dbReference>
<dbReference type="GO" id="GO:0006281">
    <property type="term" value="P:DNA repair"/>
    <property type="evidence" value="ECO:0007669"/>
    <property type="project" value="InterPro"/>
</dbReference>
<evidence type="ECO:0000259" key="3">
    <source>
        <dbReference type="Pfam" id="PF17191"/>
    </source>
</evidence>
<feature type="non-terminal residue" evidence="4">
    <location>
        <position position="274"/>
    </location>
</feature>
<dbReference type="AlphaFoldDB" id="A0A3B1ACU9"/>
<dbReference type="InterPro" id="IPR047112">
    <property type="entry name" value="RecG/Mfd"/>
</dbReference>
<dbReference type="GO" id="GO:0016787">
    <property type="term" value="F:hydrolase activity"/>
    <property type="evidence" value="ECO:0007669"/>
    <property type="project" value="UniProtKB-KW"/>
</dbReference>
<gene>
    <name evidence="4" type="ORF">MNBD_GAMMA19-2081</name>
</gene>
<name>A0A3B1ACU9_9ZZZZ</name>
<keyword evidence="2 4" id="KW-0547">Nucleotide-binding</keyword>
<sequence>MTCLKGVGSSVQQKLANLGIHCIADLLFHLPLRYQDRTRTAVLGSLRNGDEITVRGEVQLTEIKYGRRRMLLSRISDGTGFLTLRFFHFNAPQQANLARGAHVECFGEVRAAGGALEMVHPEYRVLKGDAEPIKKEARLTPVYPTTEGLRQLKLRTLINTVLADPALFAAQLTEFLPAKILQQEKMPALQAAIHYVHYPPVDADVHELQAGEHPMQQRLAFEELLAHQVSLRQLRHQQQKKAAAAMCVSGRLKTSLETNLQCKLTAANHHVIYG</sequence>
<dbReference type="Gene3D" id="2.40.50.140">
    <property type="entry name" value="Nucleic acid-binding proteins"/>
    <property type="match status" value="1"/>
</dbReference>
<evidence type="ECO:0000256" key="2">
    <source>
        <dbReference type="ARBA" id="ARBA00022806"/>
    </source>
</evidence>
<dbReference type="PANTHER" id="PTHR47964:SF1">
    <property type="entry name" value="ATP-DEPENDENT DNA HELICASE HOMOLOG RECG, CHLOROPLASTIC"/>
    <property type="match status" value="1"/>
</dbReference>
<dbReference type="InterPro" id="IPR012340">
    <property type="entry name" value="NA-bd_OB-fold"/>
</dbReference>
<dbReference type="EC" id="3.6.4.12" evidence="4"/>
<keyword evidence="2 4" id="KW-0347">Helicase</keyword>
<reference evidence="4" key="1">
    <citation type="submission" date="2018-06" db="EMBL/GenBank/DDBJ databases">
        <authorList>
            <person name="Zhirakovskaya E."/>
        </authorList>
    </citation>
    <scope>NUCLEOTIDE SEQUENCE</scope>
</reference>
<evidence type="ECO:0000256" key="1">
    <source>
        <dbReference type="ARBA" id="ARBA00022801"/>
    </source>
</evidence>
<dbReference type="InterPro" id="IPR033454">
    <property type="entry name" value="RecG_wedge"/>
</dbReference>
<dbReference type="GO" id="GO:0003678">
    <property type="term" value="F:DNA helicase activity"/>
    <property type="evidence" value="ECO:0007669"/>
    <property type="project" value="UniProtKB-EC"/>
</dbReference>
<keyword evidence="2 4" id="KW-0067">ATP-binding</keyword>
<accession>A0A3B1ACU9</accession>
<protein>
    <submittedName>
        <fullName evidence="4">ATP-dependent DNA helicase RecG</fullName>
        <ecNumber evidence="4">3.6.4.12</ecNumber>
    </submittedName>
</protein>
<dbReference type="PANTHER" id="PTHR47964">
    <property type="entry name" value="ATP-DEPENDENT DNA HELICASE HOMOLOG RECG, CHLOROPLASTIC"/>
    <property type="match status" value="1"/>
</dbReference>
<evidence type="ECO:0000313" key="4">
    <source>
        <dbReference type="EMBL" id="VAX03586.1"/>
    </source>
</evidence>
<feature type="domain" description="RecG wedge" evidence="3">
    <location>
        <begin position="4"/>
        <end position="160"/>
    </location>
</feature>
<dbReference type="EMBL" id="UOFV01000410">
    <property type="protein sequence ID" value="VAX03586.1"/>
    <property type="molecule type" value="Genomic_DNA"/>
</dbReference>
<organism evidence="4">
    <name type="scientific">hydrothermal vent metagenome</name>
    <dbReference type="NCBI Taxonomy" id="652676"/>
    <lineage>
        <taxon>unclassified sequences</taxon>
        <taxon>metagenomes</taxon>
        <taxon>ecological metagenomes</taxon>
    </lineage>
</organism>
<dbReference type="CDD" id="cd04488">
    <property type="entry name" value="RecG_wedge_OBF"/>
    <property type="match status" value="1"/>
</dbReference>
<dbReference type="SUPFAM" id="SSF50249">
    <property type="entry name" value="Nucleic acid-binding proteins"/>
    <property type="match status" value="1"/>
</dbReference>